<evidence type="ECO:0000256" key="1">
    <source>
        <dbReference type="SAM" id="Phobius"/>
    </source>
</evidence>
<dbReference type="KEGG" id="slom:PXH66_20225"/>
<protein>
    <submittedName>
        <fullName evidence="2">Uncharacterized protein</fullName>
    </submittedName>
</protein>
<dbReference type="AlphaFoldDB" id="A0AAE9ZV52"/>
<keyword evidence="3" id="KW-1185">Reference proteome</keyword>
<accession>A0AAE9ZV52</accession>
<organism evidence="2 3">
    <name type="scientific">Synoicihabitans lomoniglobus</name>
    <dbReference type="NCBI Taxonomy" id="2909285"/>
    <lineage>
        <taxon>Bacteria</taxon>
        <taxon>Pseudomonadati</taxon>
        <taxon>Verrucomicrobiota</taxon>
        <taxon>Opitutia</taxon>
        <taxon>Opitutales</taxon>
        <taxon>Opitutaceae</taxon>
        <taxon>Synoicihabitans</taxon>
    </lineage>
</organism>
<proteinExistence type="predicted"/>
<sequence length="54" mass="6404">MFTSQTLFEFAVIAGTIFGAMTLVAWSIHRKQCPPELRWPKPRRQWLQRTTGRR</sequence>
<evidence type="ECO:0000313" key="3">
    <source>
        <dbReference type="Proteomes" id="UP001218638"/>
    </source>
</evidence>
<keyword evidence="1" id="KW-0472">Membrane</keyword>
<gene>
    <name evidence="2" type="ORF">PXH66_20225</name>
</gene>
<dbReference type="EMBL" id="CP119075">
    <property type="protein sequence ID" value="WED64677.1"/>
    <property type="molecule type" value="Genomic_DNA"/>
</dbReference>
<name>A0AAE9ZV52_9BACT</name>
<feature type="transmembrane region" description="Helical" evidence="1">
    <location>
        <begin position="6"/>
        <end position="28"/>
    </location>
</feature>
<dbReference type="Proteomes" id="UP001218638">
    <property type="component" value="Chromosome"/>
</dbReference>
<reference evidence="2" key="1">
    <citation type="submission" date="2023-03" db="EMBL/GenBank/DDBJ databases">
        <title>Lomoglobus Profundus gen. nov., sp. nov., a novel member of the phylum Verrucomicrobia, isolated from deep-marine sediment of South China Sea.</title>
        <authorList>
            <person name="Ahmad T."/>
            <person name="Ishaq S.E."/>
            <person name="Wang F."/>
        </authorList>
    </citation>
    <scope>NUCLEOTIDE SEQUENCE</scope>
    <source>
        <strain evidence="2">LMO-M01</strain>
    </source>
</reference>
<keyword evidence="1" id="KW-0812">Transmembrane</keyword>
<keyword evidence="1" id="KW-1133">Transmembrane helix</keyword>
<evidence type="ECO:0000313" key="2">
    <source>
        <dbReference type="EMBL" id="WED64677.1"/>
    </source>
</evidence>
<dbReference type="RefSeq" id="WP_330932130.1">
    <property type="nucleotide sequence ID" value="NZ_CP119075.1"/>
</dbReference>